<dbReference type="KEGG" id="cbac:JI75_03460"/>
<dbReference type="EMBL" id="CP009302">
    <property type="protein sequence ID" value="AJC11868.1"/>
    <property type="molecule type" value="Genomic_DNA"/>
</dbReference>
<comment type="similarity">
    <text evidence="1">Belongs to the DprA/Smf family.</text>
</comment>
<dbReference type="Pfam" id="PF02481">
    <property type="entry name" value="DNA_processg_A"/>
    <property type="match status" value="1"/>
</dbReference>
<accession>A0A0A8B4W3</accession>
<protein>
    <submittedName>
        <fullName evidence="3">DNA processing protein DprA</fullName>
    </submittedName>
</protein>
<proteinExistence type="inferred from homology"/>
<evidence type="ECO:0000313" key="4">
    <source>
        <dbReference type="Proteomes" id="UP000031121"/>
    </source>
</evidence>
<dbReference type="GO" id="GO:0009294">
    <property type="term" value="P:DNA-mediated transformation"/>
    <property type="evidence" value="ECO:0007669"/>
    <property type="project" value="InterPro"/>
</dbReference>
<dbReference type="Gene3D" id="3.40.50.450">
    <property type="match status" value="1"/>
</dbReference>
<feature type="domain" description="Smf/DprA SLOG" evidence="2">
    <location>
        <begin position="4"/>
        <end position="203"/>
    </location>
</feature>
<dbReference type="PANTHER" id="PTHR43022:SF1">
    <property type="entry name" value="PROTEIN SMF"/>
    <property type="match status" value="1"/>
</dbReference>
<dbReference type="Proteomes" id="UP000031121">
    <property type="component" value="Chromosome"/>
</dbReference>
<gene>
    <name evidence="3" type="ORF">JI75_03460</name>
</gene>
<dbReference type="PANTHER" id="PTHR43022">
    <property type="entry name" value="PROTEIN SMF"/>
    <property type="match status" value="1"/>
</dbReference>
<dbReference type="AlphaFoldDB" id="A0A0A8B4W3"/>
<dbReference type="SUPFAM" id="SSF102405">
    <property type="entry name" value="MCP/YpsA-like"/>
    <property type="match status" value="1"/>
</dbReference>
<dbReference type="InterPro" id="IPR057666">
    <property type="entry name" value="DrpA_SLOG"/>
</dbReference>
<dbReference type="NCBIfam" id="TIGR00732">
    <property type="entry name" value="dprA"/>
    <property type="match status" value="1"/>
</dbReference>
<sequence>MIECESRLFPESLKHVRKPPKRLFIVGNPHALESGLAVIGARHATPYGKGCAARFSRKASERGVVIVSGGARGCDAEAHRAAVESRSKTVVFLGGGCDRLYPAEHRALFQDVIDSGGAVVSEHEWGTEPRPYMFRERNRLIAGLAKAVLIVEAGMPSGTFSTADEALESGKPVFVVPGAITSAYSRGSNRLLYDGAIPIIDDETFEDQMTAVFGSLQDERGPAGDGVSVSNCGEVVQALLAEPLSSEELCARFASHGTPDRVRGWIMGETVKAEARGLIARQPDGRWASVVSR</sequence>
<dbReference type="InterPro" id="IPR003488">
    <property type="entry name" value="DprA"/>
</dbReference>
<evidence type="ECO:0000259" key="2">
    <source>
        <dbReference type="Pfam" id="PF02481"/>
    </source>
</evidence>
<dbReference type="STRING" id="1531429.JI75_03460"/>
<evidence type="ECO:0000256" key="1">
    <source>
        <dbReference type="ARBA" id="ARBA00006525"/>
    </source>
</evidence>
<dbReference type="HOGENOM" id="CLU_029601_0_4_11"/>
<evidence type="ECO:0000313" key="3">
    <source>
        <dbReference type="EMBL" id="AJC11868.1"/>
    </source>
</evidence>
<keyword evidence="4" id="KW-1185">Reference proteome</keyword>
<name>A0A0A8B4W3_9ACTN</name>
<reference evidence="4" key="1">
    <citation type="submission" date="2014-08" db="EMBL/GenBank/DDBJ databases">
        <title>Coriobacteriaceae sp. complete genome.</title>
        <authorList>
            <person name="Looft T."/>
            <person name="Bayles D.O."/>
            <person name="Stanton T.B."/>
        </authorList>
    </citation>
    <scope>NUCLEOTIDE SEQUENCE [LARGE SCALE GENOMIC DNA]</scope>
    <source>
        <strain evidence="4">68-1-3</strain>
    </source>
</reference>
<reference evidence="3 4" key="2">
    <citation type="journal article" date="2015" name="Genome Announc.">
        <title>Complete Genome Sequence of Coriobacteriaceae Strain 68-1-3, a Novel Mucus-Degrading Isolate from the Swine Intestinal Tract.</title>
        <authorList>
            <person name="Looft T."/>
            <person name="Bayles D.O."/>
            <person name="Alt D.P."/>
            <person name="Stanton T.B."/>
        </authorList>
    </citation>
    <scope>NUCLEOTIDE SEQUENCE [LARGE SCALE GENOMIC DNA]</scope>
    <source>
        <strain evidence="3 4">68-1-3</strain>
    </source>
</reference>
<organism evidence="3 4">
    <name type="scientific">Berryella intestinalis</name>
    <dbReference type="NCBI Taxonomy" id="1531429"/>
    <lineage>
        <taxon>Bacteria</taxon>
        <taxon>Bacillati</taxon>
        <taxon>Actinomycetota</taxon>
        <taxon>Coriobacteriia</taxon>
        <taxon>Eggerthellales</taxon>
        <taxon>Eggerthellaceae</taxon>
        <taxon>Berryella</taxon>
    </lineage>
</organism>